<feature type="compositionally biased region" description="Pro residues" evidence="3">
    <location>
        <begin position="197"/>
        <end position="210"/>
    </location>
</feature>
<evidence type="ECO:0000313" key="5">
    <source>
        <dbReference type="Proteomes" id="UP001530400"/>
    </source>
</evidence>
<name>A0ABD3PQT4_9STRA</name>
<keyword evidence="5" id="KW-1185">Reference proteome</keyword>
<sequence>MTCENNDSSISQLQTGGNAAAAAAAVDTITTDLTKREDAHHVHFSPQPKIRRFPLQSKAWTDQAAPEPFSTPKSRQRKLGYGDFLKKNSDRGDANRITYPNSYHGGKSSSNHVFRRSSSYGENAAISNTANGQTILQRGTSFTQQDFPCLSPVKQQSIPARMTSWSSVAGVSSRSMQIDHYPESDLHTSEQAALDTIPPPPLTNAPPPPFAKTQVSFRDEPIDKEARQENELSQSFPPDFQDSLLQRSASLPFSSNYHHPFDTFTTMSRSCLQNDIGTLLARYNREDEAIERYEQSIEVATVDRDGLKAALEHLSSSTSEVGTASTTSPTQRKTKCPKVTEAEGLAWFHQKLLKGDVAAAAVTPSRLDSVRDSSSLNNHHFQKQTSEPPFQPAGFGGLVAPVSPMQRMRSASFGVDAMTSLTSKSFDHPKPPLKNSMVLTCPVTAPYPAKQHAVLPGFKRSHSSNMPQQFTIKPPVQDDRPHTKPVALVDDMEIYSCGGLTPLGLEYIGDPLPVLGTALRKLVTEYLAEDELSDFGTIDNICEASVTKRRKRMVAALLMDSAALIASKFNLASLRYRRADDLDTVLSILQQALEDFVHVRHIIESDRLYIELLCHNNFMDVFGLLEIVGHLNVGTVLYRLNRVRDAKSSFECAKGKLEKKIVLDEAHLNNFESGTNSSMHSSEHHPHDDNRLPSNDYMLLVIRASISRTLLRLSDHSGAEEICKLIADDNKPYRRNSARIFHRSTSHAVGAGYTRSDSFSVTTSAVDMAATAYKHNLERRYKWLSSVAEHYLIGMIHEAREKTDDYKSAMTYYNRLLSETRKKFDHRHPFICSLLERRGAVLFEQRKLQCSMLSYLACLKILEHQQFTQNKAFDEADMARVLYAVARVLHDKEDYHDALHMYQRALVWQRSLAGDKPSLNVITTLCNISRVHHLSGEIDEALATNQEVLQLAAKLVGGKLDHPFLIHRLKVEGNILIEAGRLEDAMNTFIDAARRCCEDGQNRMITTLMGGGSSSGNAQEDANAGDSSVLSMRSAAALAHIAFLHPAAPAG</sequence>
<feature type="region of interest" description="Disordered" evidence="3">
    <location>
        <begin position="184"/>
        <end position="214"/>
    </location>
</feature>
<dbReference type="PANTHER" id="PTHR45641">
    <property type="entry name" value="TETRATRICOPEPTIDE REPEAT PROTEIN (AFU_ORTHOLOGUE AFUA_6G03870)"/>
    <property type="match status" value="1"/>
</dbReference>
<feature type="compositionally biased region" description="Polar residues" evidence="3">
    <location>
        <begin position="314"/>
        <end position="331"/>
    </location>
</feature>
<evidence type="ECO:0000256" key="3">
    <source>
        <dbReference type="SAM" id="MobiDB-lite"/>
    </source>
</evidence>
<keyword evidence="1" id="KW-0677">Repeat</keyword>
<dbReference type="Proteomes" id="UP001530400">
    <property type="component" value="Unassembled WGS sequence"/>
</dbReference>
<evidence type="ECO:0000313" key="4">
    <source>
        <dbReference type="EMBL" id="KAL3790054.1"/>
    </source>
</evidence>
<dbReference type="PANTHER" id="PTHR45641:SF19">
    <property type="entry name" value="NEPHROCYSTIN-3"/>
    <property type="match status" value="1"/>
</dbReference>
<dbReference type="SMART" id="SM00028">
    <property type="entry name" value="TPR"/>
    <property type="match status" value="5"/>
</dbReference>
<dbReference type="Pfam" id="PF13424">
    <property type="entry name" value="TPR_12"/>
    <property type="match status" value="1"/>
</dbReference>
<gene>
    <name evidence="4" type="ORF">ACHAWO_004811</name>
</gene>
<dbReference type="EMBL" id="JALLPJ020000511">
    <property type="protein sequence ID" value="KAL3790054.1"/>
    <property type="molecule type" value="Genomic_DNA"/>
</dbReference>
<proteinExistence type="predicted"/>
<dbReference type="SUPFAM" id="SSF48452">
    <property type="entry name" value="TPR-like"/>
    <property type="match status" value="2"/>
</dbReference>
<dbReference type="InterPro" id="IPR019734">
    <property type="entry name" value="TPR_rpt"/>
</dbReference>
<keyword evidence="2" id="KW-0802">TPR repeat</keyword>
<evidence type="ECO:0000256" key="1">
    <source>
        <dbReference type="ARBA" id="ARBA00022737"/>
    </source>
</evidence>
<organism evidence="4 5">
    <name type="scientific">Cyclotella atomus</name>
    <dbReference type="NCBI Taxonomy" id="382360"/>
    <lineage>
        <taxon>Eukaryota</taxon>
        <taxon>Sar</taxon>
        <taxon>Stramenopiles</taxon>
        <taxon>Ochrophyta</taxon>
        <taxon>Bacillariophyta</taxon>
        <taxon>Coscinodiscophyceae</taxon>
        <taxon>Thalassiosirophycidae</taxon>
        <taxon>Stephanodiscales</taxon>
        <taxon>Stephanodiscaceae</taxon>
        <taxon>Cyclotella</taxon>
    </lineage>
</organism>
<protein>
    <submittedName>
        <fullName evidence="4">Uncharacterized protein</fullName>
    </submittedName>
</protein>
<comment type="caution">
    <text evidence="4">The sequence shown here is derived from an EMBL/GenBank/DDBJ whole genome shotgun (WGS) entry which is preliminary data.</text>
</comment>
<dbReference type="AlphaFoldDB" id="A0ABD3PQT4"/>
<accession>A0ABD3PQT4</accession>
<evidence type="ECO:0000256" key="2">
    <source>
        <dbReference type="ARBA" id="ARBA00022803"/>
    </source>
</evidence>
<dbReference type="Gene3D" id="1.25.40.10">
    <property type="entry name" value="Tetratricopeptide repeat domain"/>
    <property type="match status" value="1"/>
</dbReference>
<reference evidence="4 5" key="1">
    <citation type="submission" date="2024-10" db="EMBL/GenBank/DDBJ databases">
        <title>Updated reference genomes for cyclostephanoid diatoms.</title>
        <authorList>
            <person name="Roberts W.R."/>
            <person name="Alverson A.J."/>
        </authorList>
    </citation>
    <scope>NUCLEOTIDE SEQUENCE [LARGE SCALE GENOMIC DNA]</scope>
    <source>
        <strain evidence="4 5">AJA010-31</strain>
    </source>
</reference>
<dbReference type="InterPro" id="IPR011990">
    <property type="entry name" value="TPR-like_helical_dom_sf"/>
</dbReference>
<feature type="region of interest" description="Disordered" evidence="3">
    <location>
        <begin position="313"/>
        <end position="336"/>
    </location>
</feature>